<keyword evidence="3" id="KW-1185">Reference proteome</keyword>
<gene>
    <name evidence="2" type="ORF">FAZ69_10580</name>
</gene>
<dbReference type="RefSeq" id="WP_136894087.1">
    <property type="nucleotide sequence ID" value="NZ_SWJE01000005.1"/>
</dbReference>
<name>A0A4U1I7I3_9BURK</name>
<evidence type="ECO:0000313" key="2">
    <source>
        <dbReference type="EMBL" id="TKC89382.1"/>
    </source>
</evidence>
<evidence type="ECO:0000256" key="1">
    <source>
        <dbReference type="SAM" id="MobiDB-lite"/>
    </source>
</evidence>
<organism evidence="2 3">
    <name type="scientific">Trinickia terrae</name>
    <dbReference type="NCBI Taxonomy" id="2571161"/>
    <lineage>
        <taxon>Bacteria</taxon>
        <taxon>Pseudomonadati</taxon>
        <taxon>Pseudomonadota</taxon>
        <taxon>Betaproteobacteria</taxon>
        <taxon>Burkholderiales</taxon>
        <taxon>Burkholderiaceae</taxon>
        <taxon>Trinickia</taxon>
    </lineage>
</organism>
<comment type="caution">
    <text evidence="2">The sequence shown here is derived from an EMBL/GenBank/DDBJ whole genome shotgun (WGS) entry which is preliminary data.</text>
</comment>
<evidence type="ECO:0000313" key="3">
    <source>
        <dbReference type="Proteomes" id="UP000305539"/>
    </source>
</evidence>
<feature type="region of interest" description="Disordered" evidence="1">
    <location>
        <begin position="268"/>
        <end position="289"/>
    </location>
</feature>
<dbReference type="EMBL" id="SWJE01000005">
    <property type="protein sequence ID" value="TKC89382.1"/>
    <property type="molecule type" value="Genomic_DNA"/>
</dbReference>
<proteinExistence type="predicted"/>
<protein>
    <submittedName>
        <fullName evidence="2">Uncharacterized protein</fullName>
    </submittedName>
</protein>
<reference evidence="2 3" key="1">
    <citation type="submission" date="2019-04" db="EMBL/GenBank/DDBJ databases">
        <title>Trinickia sp. 7GSK02, isolated from subtropical forest soil.</title>
        <authorList>
            <person name="Gao Z.-H."/>
            <person name="Qiu L.-H."/>
        </authorList>
    </citation>
    <scope>NUCLEOTIDE SEQUENCE [LARGE SCALE GENOMIC DNA]</scope>
    <source>
        <strain evidence="2 3">7GSK02</strain>
    </source>
</reference>
<sequence length="289" mass="32703">MNLLWYWLVEPHRGGLNDTGRNAGLTQDVTFHDGSHLDVAVYLDEHAHPHFVRVRAFDAVDIYDTARFLDHVSVLAEHMLSVLKVTWSERTAYVPLSFFCQEAEDGTGASMLLQDMGERVFACDAARSLFVHTMEARQSLRLITDSLDPGIPAQYRYLSLYKFLEIRYRNDKDHWDWDALEAACAPQLEQFAALKLDRDLRGELEHLRDSCAHIKSGKGNKRRLGVTALHPKARRELERFMPIMAEICRAVFNADMAGKVELNQLTWTPGLQKPSTPQGDAVGPEGAPS</sequence>
<accession>A0A4U1I7I3</accession>
<dbReference type="AlphaFoldDB" id="A0A4U1I7I3"/>
<feature type="compositionally biased region" description="Polar residues" evidence="1">
    <location>
        <begin position="268"/>
        <end position="278"/>
    </location>
</feature>
<dbReference type="Proteomes" id="UP000305539">
    <property type="component" value="Unassembled WGS sequence"/>
</dbReference>